<keyword evidence="2" id="KW-1185">Reference proteome</keyword>
<dbReference type="InterPro" id="IPR002347">
    <property type="entry name" value="SDR_fam"/>
</dbReference>
<gene>
    <name evidence="1" type="ORF">B4U80_13780</name>
</gene>
<evidence type="ECO:0000313" key="2">
    <source>
        <dbReference type="Proteomes" id="UP000288716"/>
    </source>
</evidence>
<name>A0A443SEY0_9ACAR</name>
<dbReference type="VEuPathDB" id="VectorBase:LDEU005956"/>
<organism evidence="1 2">
    <name type="scientific">Leptotrombidium deliense</name>
    <dbReference type="NCBI Taxonomy" id="299467"/>
    <lineage>
        <taxon>Eukaryota</taxon>
        <taxon>Metazoa</taxon>
        <taxon>Ecdysozoa</taxon>
        <taxon>Arthropoda</taxon>
        <taxon>Chelicerata</taxon>
        <taxon>Arachnida</taxon>
        <taxon>Acari</taxon>
        <taxon>Acariformes</taxon>
        <taxon>Trombidiformes</taxon>
        <taxon>Prostigmata</taxon>
        <taxon>Anystina</taxon>
        <taxon>Parasitengona</taxon>
        <taxon>Trombiculoidea</taxon>
        <taxon>Trombiculidae</taxon>
        <taxon>Leptotrombidium</taxon>
    </lineage>
</organism>
<dbReference type="AlphaFoldDB" id="A0A443SEY0"/>
<proteinExistence type="predicted"/>
<dbReference type="EMBL" id="NCKV01003083">
    <property type="protein sequence ID" value="RWS26084.1"/>
    <property type="molecule type" value="Genomic_DNA"/>
</dbReference>
<protein>
    <submittedName>
        <fullName evidence="1">Oxidoreductase-like protein</fullName>
    </submittedName>
</protein>
<dbReference type="SUPFAM" id="SSF51735">
    <property type="entry name" value="NAD(P)-binding Rossmann-fold domains"/>
    <property type="match status" value="1"/>
</dbReference>
<dbReference type="OrthoDB" id="6506490at2759"/>
<dbReference type="Gene3D" id="3.40.50.720">
    <property type="entry name" value="NAD(P)-binding Rossmann-like Domain"/>
    <property type="match status" value="1"/>
</dbReference>
<reference evidence="1 2" key="1">
    <citation type="journal article" date="2018" name="Gigascience">
        <title>Genomes of trombidid mites reveal novel predicted allergens and laterally-transferred genes associated with secondary metabolism.</title>
        <authorList>
            <person name="Dong X."/>
            <person name="Chaisiri K."/>
            <person name="Xia D."/>
            <person name="Armstrong S.D."/>
            <person name="Fang Y."/>
            <person name="Donnelly M.J."/>
            <person name="Kadowaki T."/>
            <person name="McGarry J.W."/>
            <person name="Darby A.C."/>
            <person name="Makepeace B.L."/>
        </authorList>
    </citation>
    <scope>NUCLEOTIDE SEQUENCE [LARGE SCALE GENOMIC DNA]</scope>
    <source>
        <strain evidence="1">UoL-UT</strain>
    </source>
</reference>
<accession>A0A443SEY0</accession>
<sequence length="63" mass="6737">MGLDESANQAFQDACAAVYPLRRVGEPIDIAKAIAYLASDESSWVSGCLLNIDGGSRYTNMPL</sequence>
<dbReference type="Proteomes" id="UP000288716">
    <property type="component" value="Unassembled WGS sequence"/>
</dbReference>
<comment type="caution">
    <text evidence="1">The sequence shown here is derived from an EMBL/GenBank/DDBJ whole genome shotgun (WGS) entry which is preliminary data.</text>
</comment>
<dbReference type="Pfam" id="PF13561">
    <property type="entry name" value="adh_short_C2"/>
    <property type="match status" value="1"/>
</dbReference>
<dbReference type="InterPro" id="IPR036291">
    <property type="entry name" value="NAD(P)-bd_dom_sf"/>
</dbReference>
<evidence type="ECO:0000313" key="1">
    <source>
        <dbReference type="EMBL" id="RWS26084.1"/>
    </source>
</evidence>